<evidence type="ECO:0000256" key="1">
    <source>
        <dbReference type="SAM" id="MobiDB-lite"/>
    </source>
</evidence>
<dbReference type="EMBL" id="KB030299">
    <property type="protein sequence ID" value="ELK18802.1"/>
    <property type="molecule type" value="Genomic_DNA"/>
</dbReference>
<evidence type="ECO:0000313" key="2">
    <source>
        <dbReference type="EMBL" id="ELK18802.1"/>
    </source>
</evidence>
<keyword evidence="3" id="KW-1185">Reference proteome</keyword>
<feature type="region of interest" description="Disordered" evidence="1">
    <location>
        <begin position="61"/>
        <end position="85"/>
    </location>
</feature>
<dbReference type="Proteomes" id="UP000010552">
    <property type="component" value="Unassembled WGS sequence"/>
</dbReference>
<gene>
    <name evidence="2" type="ORF">PAL_GLEAN10000225</name>
</gene>
<sequence length="233" mass="25041">MDPPVVNWPKKSKTKKVPIKAITNTITAASPVPSANVITINKSKIPSQALKLPITPQINQASATTEKANTQASSVTTQPTKANRQRETLLRQSKAPNLQLATIQAPLASESANSQALIAPTKPKKASKVKKAADKAIASATEISLALTTTHTATTQGQITNETANTQATAASSQTKKEDKTRRHLLKVQILTILTLSSQRPQMPLRELSGRMRAQQQLSSPENPKARRLPIKA</sequence>
<feature type="compositionally biased region" description="Polar residues" evidence="1">
    <location>
        <begin position="61"/>
        <end position="82"/>
    </location>
</feature>
<dbReference type="STRING" id="9402.L5L581"/>
<feature type="region of interest" description="Disordered" evidence="1">
    <location>
        <begin position="156"/>
        <end position="181"/>
    </location>
</feature>
<proteinExistence type="predicted"/>
<feature type="region of interest" description="Disordered" evidence="1">
    <location>
        <begin position="210"/>
        <end position="233"/>
    </location>
</feature>
<name>L5L581_PTEAL</name>
<dbReference type="InParanoid" id="L5L581"/>
<organism evidence="2 3">
    <name type="scientific">Pteropus alecto</name>
    <name type="common">Black flying fox</name>
    <dbReference type="NCBI Taxonomy" id="9402"/>
    <lineage>
        <taxon>Eukaryota</taxon>
        <taxon>Metazoa</taxon>
        <taxon>Chordata</taxon>
        <taxon>Craniata</taxon>
        <taxon>Vertebrata</taxon>
        <taxon>Euteleostomi</taxon>
        <taxon>Mammalia</taxon>
        <taxon>Eutheria</taxon>
        <taxon>Laurasiatheria</taxon>
        <taxon>Chiroptera</taxon>
        <taxon>Yinpterochiroptera</taxon>
        <taxon>Pteropodoidea</taxon>
        <taxon>Pteropodidae</taxon>
        <taxon>Pteropodinae</taxon>
        <taxon>Pteropus</taxon>
    </lineage>
</organism>
<feature type="compositionally biased region" description="Low complexity" evidence="1">
    <location>
        <begin position="156"/>
        <end position="174"/>
    </location>
</feature>
<reference evidence="3" key="1">
    <citation type="journal article" date="2013" name="Science">
        <title>Comparative analysis of bat genomes provides insight into the evolution of flight and immunity.</title>
        <authorList>
            <person name="Zhang G."/>
            <person name="Cowled C."/>
            <person name="Shi Z."/>
            <person name="Huang Z."/>
            <person name="Bishop-Lilly K.A."/>
            <person name="Fang X."/>
            <person name="Wynne J.W."/>
            <person name="Xiong Z."/>
            <person name="Baker M.L."/>
            <person name="Zhao W."/>
            <person name="Tachedjian M."/>
            <person name="Zhu Y."/>
            <person name="Zhou P."/>
            <person name="Jiang X."/>
            <person name="Ng J."/>
            <person name="Yang L."/>
            <person name="Wu L."/>
            <person name="Xiao J."/>
            <person name="Feng Y."/>
            <person name="Chen Y."/>
            <person name="Sun X."/>
            <person name="Zhang Y."/>
            <person name="Marsh G.A."/>
            <person name="Crameri G."/>
            <person name="Broder C.C."/>
            <person name="Frey K.G."/>
            <person name="Wang L.F."/>
            <person name="Wang J."/>
        </authorList>
    </citation>
    <scope>NUCLEOTIDE SEQUENCE [LARGE SCALE GENOMIC DNA]</scope>
</reference>
<evidence type="ECO:0000313" key="3">
    <source>
        <dbReference type="Proteomes" id="UP000010552"/>
    </source>
</evidence>
<dbReference type="AlphaFoldDB" id="L5L581"/>
<accession>L5L581</accession>
<protein>
    <submittedName>
        <fullName evidence="2">Trophinin</fullName>
    </submittedName>
</protein>